<reference evidence="2 3" key="1">
    <citation type="submission" date="2016-11" db="EMBL/GenBank/DDBJ databases">
        <authorList>
            <person name="Jaros S."/>
            <person name="Januszkiewicz K."/>
            <person name="Wedrychowicz H."/>
        </authorList>
    </citation>
    <scope>NUCLEOTIDE SEQUENCE [LARGE SCALE GENOMIC DNA]</scope>
    <source>
        <strain evidence="2 3">CGMCC 1.6102</strain>
    </source>
</reference>
<keyword evidence="3" id="KW-1185">Reference proteome</keyword>
<accession>A0A1M7QU45</accession>
<sequence>MQKIILIFAFSVWLHGFSFGQKGDDYAKTLKEMFEVSGTEESYQAVIKQMFGMFKQQSADVDPGIWKSLEQEFSSTSIDELVKMQVPVYQKYLSIGDLEEMIKFYKTPVGQKFAKSTPMIMQESMEIGQQWGMKLGEEISRKMKEKGILL</sequence>
<dbReference type="RefSeq" id="WP_073098313.1">
    <property type="nucleotide sequence ID" value="NZ_FRCY01000026.1"/>
</dbReference>
<protein>
    <recommendedName>
        <fullName evidence="1">DUF2059 domain-containing protein</fullName>
    </recommendedName>
</protein>
<dbReference type="AlphaFoldDB" id="A0A1M7QU45"/>
<name>A0A1M7QU45_9BACT</name>
<dbReference type="Proteomes" id="UP000184513">
    <property type="component" value="Unassembled WGS sequence"/>
</dbReference>
<gene>
    <name evidence="2" type="ORF">SAMN04488057_1264</name>
</gene>
<evidence type="ECO:0000259" key="1">
    <source>
        <dbReference type="Pfam" id="PF09832"/>
    </source>
</evidence>
<proteinExistence type="predicted"/>
<dbReference type="Pfam" id="PF09832">
    <property type="entry name" value="DUF2059"/>
    <property type="match status" value="1"/>
</dbReference>
<dbReference type="STRING" id="388280.SAMN04488057_1264"/>
<evidence type="ECO:0000313" key="2">
    <source>
        <dbReference type="EMBL" id="SHN35327.1"/>
    </source>
</evidence>
<feature type="domain" description="DUF2059" evidence="1">
    <location>
        <begin position="79"/>
        <end position="137"/>
    </location>
</feature>
<dbReference type="EMBL" id="FRCY01000026">
    <property type="protein sequence ID" value="SHN35327.1"/>
    <property type="molecule type" value="Genomic_DNA"/>
</dbReference>
<dbReference type="OrthoDB" id="1143459at2"/>
<evidence type="ECO:0000313" key="3">
    <source>
        <dbReference type="Proteomes" id="UP000184513"/>
    </source>
</evidence>
<organism evidence="2 3">
    <name type="scientific">Cyclobacterium lianum</name>
    <dbReference type="NCBI Taxonomy" id="388280"/>
    <lineage>
        <taxon>Bacteria</taxon>
        <taxon>Pseudomonadati</taxon>
        <taxon>Bacteroidota</taxon>
        <taxon>Cytophagia</taxon>
        <taxon>Cytophagales</taxon>
        <taxon>Cyclobacteriaceae</taxon>
        <taxon>Cyclobacterium</taxon>
    </lineage>
</organism>
<dbReference type="InterPro" id="IPR018637">
    <property type="entry name" value="DUF2059"/>
</dbReference>